<evidence type="ECO:0000256" key="1">
    <source>
        <dbReference type="SAM" id="Phobius"/>
    </source>
</evidence>
<dbReference type="Proteomes" id="UP000469523">
    <property type="component" value="Unassembled WGS sequence"/>
</dbReference>
<comment type="caution">
    <text evidence="3">The sequence shown here is derived from an EMBL/GenBank/DDBJ whole genome shotgun (WGS) entry which is preliminary data.</text>
</comment>
<keyword evidence="1" id="KW-0472">Membrane</keyword>
<dbReference type="Gene3D" id="1.10.530.10">
    <property type="match status" value="1"/>
</dbReference>
<dbReference type="EMBL" id="VUNQ01000030">
    <property type="protein sequence ID" value="MSU02355.1"/>
    <property type="molecule type" value="Genomic_DNA"/>
</dbReference>
<proteinExistence type="predicted"/>
<sequence length="217" mass="24936">MLFKIRKLIKKTIIFFTIIILIIVGGLVVLTTKYPIGYKSAIVKYSNEYNLDPYLVASIINVESKYDKNAISSKEAKGLMQIAPQTGQWAGEVLGIENYNAEMLFDPEVNIRIGTWYLNNLFTEFNGDLDLVLAAYNAGSGNVSKWLDNEEYCRDGVTLSVIPFKETKDYLVKIQDNYKVYSSVYKEYIMNPTDKDSLYINLLHNIRRVLKELMRNI</sequence>
<organism evidence="3 4">
    <name type="scientific">Tissierella pigra</name>
    <dbReference type="NCBI Taxonomy" id="2607614"/>
    <lineage>
        <taxon>Bacteria</taxon>
        <taxon>Bacillati</taxon>
        <taxon>Bacillota</taxon>
        <taxon>Tissierellia</taxon>
        <taxon>Tissierellales</taxon>
        <taxon>Tissierellaceae</taxon>
        <taxon>Tissierella</taxon>
    </lineage>
</organism>
<gene>
    <name evidence="3" type="ORF">FYJ83_12880</name>
</gene>
<evidence type="ECO:0000259" key="2">
    <source>
        <dbReference type="Pfam" id="PF01464"/>
    </source>
</evidence>
<dbReference type="AlphaFoldDB" id="A0A6N7Y0T9"/>
<keyword evidence="4" id="KW-1185">Reference proteome</keyword>
<dbReference type="InterPro" id="IPR008258">
    <property type="entry name" value="Transglycosylase_SLT_dom_1"/>
</dbReference>
<keyword evidence="1" id="KW-1133">Transmembrane helix</keyword>
<evidence type="ECO:0000313" key="4">
    <source>
        <dbReference type="Proteomes" id="UP000469523"/>
    </source>
</evidence>
<feature type="transmembrane region" description="Helical" evidence="1">
    <location>
        <begin position="12"/>
        <end position="30"/>
    </location>
</feature>
<dbReference type="PANTHER" id="PTHR37423:SF2">
    <property type="entry name" value="MEMBRANE-BOUND LYTIC MUREIN TRANSGLYCOSYLASE C"/>
    <property type="match status" value="1"/>
</dbReference>
<dbReference type="CDD" id="cd16896">
    <property type="entry name" value="LT_Slt70-like"/>
    <property type="match status" value="1"/>
</dbReference>
<accession>A0A6N7Y0T9</accession>
<evidence type="ECO:0000313" key="3">
    <source>
        <dbReference type="EMBL" id="MSU02355.1"/>
    </source>
</evidence>
<feature type="domain" description="Transglycosylase SLT" evidence="2">
    <location>
        <begin position="42"/>
        <end position="150"/>
    </location>
</feature>
<reference evidence="3 4" key="1">
    <citation type="submission" date="2019-09" db="EMBL/GenBank/DDBJ databases">
        <title>In-depth cultivation of the pig gut microbiome towards novel bacterial diversity and tailored functional studies.</title>
        <authorList>
            <person name="Wylensek D."/>
            <person name="Hitch T.C.A."/>
            <person name="Clavel T."/>
        </authorList>
    </citation>
    <scope>NUCLEOTIDE SEQUENCE [LARGE SCALE GENOMIC DNA]</scope>
    <source>
        <strain evidence="3 4">WCA3-693-APC-4?</strain>
    </source>
</reference>
<keyword evidence="1" id="KW-0812">Transmembrane</keyword>
<name>A0A6N7Y0T9_9FIRM</name>
<protein>
    <submittedName>
        <fullName evidence="3">Lytic transglycosylase domain-containing protein</fullName>
    </submittedName>
</protein>
<dbReference type="Pfam" id="PF01464">
    <property type="entry name" value="SLT"/>
    <property type="match status" value="1"/>
</dbReference>
<dbReference type="InterPro" id="IPR023346">
    <property type="entry name" value="Lysozyme-like_dom_sf"/>
</dbReference>
<dbReference type="SUPFAM" id="SSF53955">
    <property type="entry name" value="Lysozyme-like"/>
    <property type="match status" value="1"/>
</dbReference>
<dbReference type="PANTHER" id="PTHR37423">
    <property type="entry name" value="SOLUBLE LYTIC MUREIN TRANSGLYCOSYLASE-RELATED"/>
    <property type="match status" value="1"/>
</dbReference>